<dbReference type="InterPro" id="IPR029044">
    <property type="entry name" value="Nucleotide-diphossugar_trans"/>
</dbReference>
<proteinExistence type="predicted"/>
<dbReference type="SMART" id="SM00028">
    <property type="entry name" value="TPR"/>
    <property type="match status" value="5"/>
</dbReference>
<gene>
    <name evidence="3" type="ORF">KME07_22045</name>
</gene>
<comment type="caution">
    <text evidence="3">The sequence shown here is derived from an EMBL/GenBank/DDBJ whole genome shotgun (WGS) entry which is preliminary data.</text>
</comment>
<dbReference type="SUPFAM" id="SSF48452">
    <property type="entry name" value="TPR-like"/>
    <property type="match status" value="1"/>
</dbReference>
<dbReference type="Gene3D" id="3.90.550.10">
    <property type="entry name" value="Spore Coat Polysaccharide Biosynthesis Protein SpsA, Chain A"/>
    <property type="match status" value="1"/>
</dbReference>
<dbReference type="EMBL" id="JAHHHV010000084">
    <property type="protein sequence ID" value="MBW4468117.1"/>
    <property type="molecule type" value="Genomic_DNA"/>
</dbReference>
<reference evidence="3" key="1">
    <citation type="submission" date="2021-05" db="EMBL/GenBank/DDBJ databases">
        <authorList>
            <person name="Pietrasiak N."/>
            <person name="Ward R."/>
            <person name="Stajich J.E."/>
            <person name="Kurbessoian T."/>
        </authorList>
    </citation>
    <scope>NUCLEOTIDE SEQUENCE</scope>
    <source>
        <strain evidence="3">GSE-TBD4-15B</strain>
    </source>
</reference>
<dbReference type="SUPFAM" id="SSF53448">
    <property type="entry name" value="Nucleotide-diphospho-sugar transferases"/>
    <property type="match status" value="1"/>
</dbReference>
<dbReference type="PROSITE" id="PS50005">
    <property type="entry name" value="TPR"/>
    <property type="match status" value="4"/>
</dbReference>
<feature type="repeat" description="TPR" evidence="1">
    <location>
        <begin position="275"/>
        <end position="308"/>
    </location>
</feature>
<dbReference type="Pfam" id="PF00515">
    <property type="entry name" value="TPR_1"/>
    <property type="match status" value="1"/>
</dbReference>
<evidence type="ECO:0000256" key="1">
    <source>
        <dbReference type="PROSITE-ProRule" id="PRU00339"/>
    </source>
</evidence>
<dbReference type="Pfam" id="PF00535">
    <property type="entry name" value="Glycos_transf_2"/>
    <property type="match status" value="1"/>
</dbReference>
<feature type="repeat" description="TPR" evidence="1">
    <location>
        <begin position="201"/>
        <end position="234"/>
    </location>
</feature>
<dbReference type="Proteomes" id="UP000707356">
    <property type="component" value="Unassembled WGS sequence"/>
</dbReference>
<dbReference type="InterPro" id="IPR001173">
    <property type="entry name" value="Glyco_trans_2-like"/>
</dbReference>
<organism evidence="3 4">
    <name type="scientific">Pegethrix bostrychoides GSE-TBD4-15B</name>
    <dbReference type="NCBI Taxonomy" id="2839662"/>
    <lineage>
        <taxon>Bacteria</taxon>
        <taxon>Bacillati</taxon>
        <taxon>Cyanobacteriota</taxon>
        <taxon>Cyanophyceae</taxon>
        <taxon>Oculatellales</taxon>
        <taxon>Oculatellaceae</taxon>
        <taxon>Pegethrix</taxon>
    </lineage>
</organism>
<feature type="repeat" description="TPR" evidence="1">
    <location>
        <begin position="343"/>
        <end position="376"/>
    </location>
</feature>
<evidence type="ECO:0000259" key="2">
    <source>
        <dbReference type="Pfam" id="PF00535"/>
    </source>
</evidence>
<reference evidence="3" key="2">
    <citation type="journal article" date="2022" name="Microbiol. Resour. Announc.">
        <title>Metagenome Sequencing to Explore Phylogenomics of Terrestrial Cyanobacteria.</title>
        <authorList>
            <person name="Ward R.D."/>
            <person name="Stajich J.E."/>
            <person name="Johansen J.R."/>
            <person name="Huntemann M."/>
            <person name="Clum A."/>
            <person name="Foster B."/>
            <person name="Foster B."/>
            <person name="Roux S."/>
            <person name="Palaniappan K."/>
            <person name="Varghese N."/>
            <person name="Mukherjee S."/>
            <person name="Reddy T.B.K."/>
            <person name="Daum C."/>
            <person name="Copeland A."/>
            <person name="Chen I.A."/>
            <person name="Ivanova N.N."/>
            <person name="Kyrpides N.C."/>
            <person name="Shapiro N."/>
            <person name="Eloe-Fadrosh E.A."/>
            <person name="Pietrasiak N."/>
        </authorList>
    </citation>
    <scope>NUCLEOTIDE SEQUENCE</scope>
    <source>
        <strain evidence="3">GSE-TBD4-15B</strain>
    </source>
</reference>
<sequence>MRLSFCMIVKNEAAHLADCLASVSALADELIVLDTGSTDETVAIAQRFGARVESFAWTHSFAEARNAALHYVTGDWVLVLDADERLVPQIQPQIQQAIQNQRALVINLVRQEIGAAQSPYSLVSRLFRRHPAIRWSRPYHAMIDDSVTALLQQEPNWQVLNLSETAILHYGYSTAAITGRDKLTQAKTAMEGFLTAHPNDAYLCSKLGALYIQTHEFERSIELLENGLKYSPDPATEYELHYHLGIAYSRLEDIKQSEAQYRAAIQQPILESLKLGAINNLGSLLKEQGDLAQAARLYQTCLVIDPTFAVGYFNLGMTLKATGQLDLAVAHYQQAIQHNPGYAEAYQSLAVTLLKLGQVGESLAAFRQAIELHSQHNPAEAERLRQGLAEMGLRL</sequence>
<dbReference type="InterPro" id="IPR011990">
    <property type="entry name" value="TPR-like_helical_dom_sf"/>
</dbReference>
<dbReference type="Pfam" id="PF13374">
    <property type="entry name" value="TPR_10"/>
    <property type="match status" value="1"/>
</dbReference>
<feature type="domain" description="Glycosyltransferase 2-like" evidence="2">
    <location>
        <begin position="4"/>
        <end position="156"/>
    </location>
</feature>
<dbReference type="AlphaFoldDB" id="A0A951PF06"/>
<keyword evidence="1" id="KW-0802">TPR repeat</keyword>
<dbReference type="PANTHER" id="PTHR43630:SF2">
    <property type="entry name" value="GLYCOSYLTRANSFERASE"/>
    <property type="match status" value="1"/>
</dbReference>
<protein>
    <submittedName>
        <fullName evidence="3">Tetratricopeptide repeat protein</fullName>
    </submittedName>
</protein>
<feature type="repeat" description="TPR" evidence="1">
    <location>
        <begin position="309"/>
        <end position="342"/>
    </location>
</feature>
<evidence type="ECO:0000313" key="4">
    <source>
        <dbReference type="Proteomes" id="UP000707356"/>
    </source>
</evidence>
<dbReference type="InterPro" id="IPR019734">
    <property type="entry name" value="TPR_rpt"/>
</dbReference>
<dbReference type="CDD" id="cd02511">
    <property type="entry name" value="Beta4Glucosyltransferase"/>
    <property type="match status" value="1"/>
</dbReference>
<name>A0A951PF06_9CYAN</name>
<dbReference type="PANTHER" id="PTHR43630">
    <property type="entry name" value="POLY-BETA-1,6-N-ACETYL-D-GLUCOSAMINE SYNTHASE"/>
    <property type="match status" value="1"/>
</dbReference>
<accession>A0A951PF06</accession>
<evidence type="ECO:0000313" key="3">
    <source>
        <dbReference type="EMBL" id="MBW4468117.1"/>
    </source>
</evidence>
<dbReference type="Pfam" id="PF13181">
    <property type="entry name" value="TPR_8"/>
    <property type="match status" value="2"/>
</dbReference>
<dbReference type="Gene3D" id="1.25.40.10">
    <property type="entry name" value="Tetratricopeptide repeat domain"/>
    <property type="match status" value="2"/>
</dbReference>